<dbReference type="RefSeq" id="WP_147208954.1">
    <property type="nucleotide sequence ID" value="NZ_VLJS01000086.1"/>
</dbReference>
<accession>A0A562D774</accession>
<keyword evidence="2" id="KW-1185">Reference proteome</keyword>
<evidence type="ECO:0000313" key="1">
    <source>
        <dbReference type="EMBL" id="TWH05609.1"/>
    </source>
</evidence>
<gene>
    <name evidence="1" type="ORF">L613_005500000140</name>
</gene>
<dbReference type="EMBL" id="VLJS01000086">
    <property type="protein sequence ID" value="TWH05609.1"/>
    <property type="molecule type" value="Genomic_DNA"/>
</dbReference>
<reference evidence="1 2" key="1">
    <citation type="submission" date="2019-07" db="EMBL/GenBank/DDBJ databases">
        <title>Genome sequencing of lignin-degrading bacterial isolates.</title>
        <authorList>
            <person name="Gladden J."/>
        </authorList>
    </citation>
    <scope>NUCLEOTIDE SEQUENCE [LARGE SCALE GENOMIC DNA]</scope>
    <source>
        <strain evidence="1 2">J19</strain>
    </source>
</reference>
<organism evidence="1 2">
    <name type="scientific">Pseudoxanthomonas taiwanensis J19</name>
    <dbReference type="NCBI Taxonomy" id="935569"/>
    <lineage>
        <taxon>Bacteria</taxon>
        <taxon>Pseudomonadati</taxon>
        <taxon>Pseudomonadota</taxon>
        <taxon>Gammaproteobacteria</taxon>
        <taxon>Lysobacterales</taxon>
        <taxon>Lysobacteraceae</taxon>
        <taxon>Pseudoxanthomonas</taxon>
    </lineage>
</organism>
<comment type="caution">
    <text evidence="1">The sequence shown here is derived from an EMBL/GenBank/DDBJ whole genome shotgun (WGS) entry which is preliminary data.</text>
</comment>
<dbReference type="AlphaFoldDB" id="A0A562D774"/>
<name>A0A562D774_9GAMM</name>
<protein>
    <submittedName>
        <fullName evidence="1">Uncharacterized protein</fullName>
    </submittedName>
</protein>
<proteinExistence type="predicted"/>
<dbReference type="Proteomes" id="UP000321583">
    <property type="component" value="Unassembled WGS sequence"/>
</dbReference>
<evidence type="ECO:0000313" key="2">
    <source>
        <dbReference type="Proteomes" id="UP000321583"/>
    </source>
</evidence>
<sequence length="271" mass="29955">MHTPTKESPSAFMRAVPDGTQDGIDLTNGAELPNKLSLMFGRWLDQPQFDGDGAPMDLTGLDEDEDLGALRQLHELSLSRYRDITRVLAQVRDDPDPSLNRDARLKLAAKVIQPKLDEIKETAERELARTEAAIEAEMDAVAAEVRRAPPDELAVHPDVRAHFKALDERERGKQLDQAIATGDRVTLQALTAGPAYLGGLTAAQHERARYALARLVSPDRVRRVEALRAGQKVASGAVHRLQKQAAKFIDFNRARELLAHDARRQAQLSEG</sequence>